<dbReference type="PRINTS" id="PR00724">
    <property type="entry name" value="CRBOXYPTASEC"/>
</dbReference>
<dbReference type="SUPFAM" id="SSF53474">
    <property type="entry name" value="alpha/beta-Hydrolases"/>
    <property type="match status" value="1"/>
</dbReference>
<dbReference type="Pfam" id="PF00134">
    <property type="entry name" value="Cyclin_N"/>
    <property type="match status" value="1"/>
</dbReference>
<dbReference type="GO" id="GO:0004185">
    <property type="term" value="F:serine-type carboxypeptidase activity"/>
    <property type="evidence" value="ECO:0007669"/>
    <property type="project" value="InterPro"/>
</dbReference>
<evidence type="ECO:0000313" key="5">
    <source>
        <dbReference type="EMBL" id="KAH0556514.1"/>
    </source>
</evidence>
<dbReference type="Pfam" id="PF00450">
    <property type="entry name" value="Peptidase_S10"/>
    <property type="match status" value="1"/>
</dbReference>
<keyword evidence="6" id="KW-1185">Reference proteome</keyword>
<dbReference type="InterPro" id="IPR013763">
    <property type="entry name" value="Cyclin-like_dom"/>
</dbReference>
<dbReference type="InterPro" id="IPR018202">
    <property type="entry name" value="Ser_caboxypep_ser_AS"/>
</dbReference>
<dbReference type="InterPro" id="IPR001563">
    <property type="entry name" value="Peptidase_S10"/>
</dbReference>
<dbReference type="SMART" id="SM00385">
    <property type="entry name" value="CYCLIN"/>
    <property type="match status" value="1"/>
</dbReference>
<dbReference type="EMBL" id="JAHXZJ010000760">
    <property type="protein sequence ID" value="KAH0556514.1"/>
    <property type="molecule type" value="Genomic_DNA"/>
</dbReference>
<dbReference type="PROSITE" id="PS00131">
    <property type="entry name" value="CARBOXYPEPT_SER_SER"/>
    <property type="match status" value="1"/>
</dbReference>
<organism evidence="5 6">
    <name type="scientific">Cotesia glomerata</name>
    <name type="common">Lepidopteran parasitic wasp</name>
    <name type="synonym">Apanteles glomeratus</name>
    <dbReference type="NCBI Taxonomy" id="32391"/>
    <lineage>
        <taxon>Eukaryota</taxon>
        <taxon>Metazoa</taxon>
        <taxon>Ecdysozoa</taxon>
        <taxon>Arthropoda</taxon>
        <taxon>Hexapoda</taxon>
        <taxon>Insecta</taxon>
        <taxon>Pterygota</taxon>
        <taxon>Neoptera</taxon>
        <taxon>Endopterygota</taxon>
        <taxon>Hymenoptera</taxon>
        <taxon>Apocrita</taxon>
        <taxon>Ichneumonoidea</taxon>
        <taxon>Braconidae</taxon>
        <taxon>Microgastrinae</taxon>
        <taxon>Cotesia</taxon>
    </lineage>
</organism>
<protein>
    <recommendedName>
        <fullName evidence="4">Cyclin-like domain-containing protein</fullName>
    </recommendedName>
</protein>
<dbReference type="GO" id="GO:0016538">
    <property type="term" value="F:cyclin-dependent protein serine/threonine kinase regulator activity"/>
    <property type="evidence" value="ECO:0007669"/>
    <property type="project" value="InterPro"/>
</dbReference>
<dbReference type="InterPro" id="IPR029058">
    <property type="entry name" value="AB_hydrolase_fold"/>
</dbReference>
<dbReference type="InterPro" id="IPR006671">
    <property type="entry name" value="Cyclin_N"/>
</dbReference>
<evidence type="ECO:0000256" key="1">
    <source>
        <dbReference type="ARBA" id="ARBA00009431"/>
    </source>
</evidence>
<proteinExistence type="inferred from homology"/>
<keyword evidence="2 3" id="KW-0195">Cyclin</keyword>
<name>A0AAV7IAR5_COTGL</name>
<dbReference type="SUPFAM" id="SSF47954">
    <property type="entry name" value="Cyclin-like"/>
    <property type="match status" value="2"/>
</dbReference>
<dbReference type="Gene3D" id="1.10.472.10">
    <property type="entry name" value="Cyclin-like"/>
    <property type="match status" value="2"/>
</dbReference>
<evidence type="ECO:0000256" key="2">
    <source>
        <dbReference type="ARBA" id="ARBA00023127"/>
    </source>
</evidence>
<evidence type="ECO:0000313" key="6">
    <source>
        <dbReference type="Proteomes" id="UP000826195"/>
    </source>
</evidence>
<dbReference type="AlphaFoldDB" id="A0AAV7IAR5"/>
<feature type="domain" description="Cyclin-like" evidence="4">
    <location>
        <begin position="36"/>
        <end position="135"/>
    </location>
</feature>
<sequence length="469" mass="53935">MAGKWYFTKKELRKSPSARVGISAKQEQDYKRQAACLINDMGQQLKVSQSCINTATIYMHRFYAYHPQSKFKKCSVACATLFLSAKVKETPLRPKFVIKTMYQCLDKNSKQINIHSENFKEKVNELLFDELILLTTLGFVTEIEHPHAYVIEFCQKLNMSKEFSRLADKIATHCLQLTSMCLRYKPKDIAIFCVHLTIKWSHFKIQEIVDGKSWLQRLNSKVTDQLLWKMEKEFKSILDTCSSRIQTRVMDLFKKNSVPPASIQNKTSDRLFKDISVRSVPISNEPVTPSVRNSLFGIRGTISRNSRKQSNQVGRTGFGSGNQDWGYVTVRPGAYMFWWLYYVNPTTVSLENSNPFNKPLIVWLQGDPGESGTGYRNFNEIEPLDINLKRRNYTLIHDYNVLFIDKPVGTGFSYVDTIQMMAQNLTQVGHDLVALMKVFLEKIPQFKNVPTYIVGESYGGNMAVQFAHL</sequence>
<dbReference type="Proteomes" id="UP000826195">
    <property type="component" value="Unassembled WGS sequence"/>
</dbReference>
<evidence type="ECO:0000259" key="4">
    <source>
        <dbReference type="SMART" id="SM00385"/>
    </source>
</evidence>
<dbReference type="GO" id="GO:0006508">
    <property type="term" value="P:proteolysis"/>
    <property type="evidence" value="ECO:0007669"/>
    <property type="project" value="InterPro"/>
</dbReference>
<dbReference type="Gene3D" id="3.40.50.1820">
    <property type="entry name" value="alpha/beta hydrolase"/>
    <property type="match status" value="1"/>
</dbReference>
<reference evidence="5 6" key="1">
    <citation type="journal article" date="2021" name="J. Hered.">
        <title>A chromosome-level genome assembly of the parasitoid wasp, Cotesia glomerata (Hymenoptera: Braconidae).</title>
        <authorList>
            <person name="Pinto B.J."/>
            <person name="Weis J.J."/>
            <person name="Gamble T."/>
            <person name="Ode P.J."/>
            <person name="Paul R."/>
            <person name="Zaspel J.M."/>
        </authorList>
    </citation>
    <scope>NUCLEOTIDE SEQUENCE [LARGE SCALE GENOMIC DNA]</scope>
    <source>
        <strain evidence="5">CgM1</strain>
    </source>
</reference>
<comment type="similarity">
    <text evidence="3">Belongs to the cyclin family.</text>
</comment>
<gene>
    <name evidence="5" type="ORF">KQX54_000932</name>
</gene>
<evidence type="ECO:0000256" key="3">
    <source>
        <dbReference type="RuleBase" id="RU000383"/>
    </source>
</evidence>
<accession>A0AAV7IAR5</accession>
<dbReference type="GO" id="GO:0006357">
    <property type="term" value="P:regulation of transcription by RNA polymerase II"/>
    <property type="evidence" value="ECO:0007669"/>
    <property type="project" value="InterPro"/>
</dbReference>
<comment type="similarity">
    <text evidence="1">Belongs to the peptidase S10 family.</text>
</comment>
<dbReference type="Pfam" id="PF21797">
    <property type="entry name" value="CycT2-like_C"/>
    <property type="match status" value="1"/>
</dbReference>
<dbReference type="PANTHER" id="PTHR10026">
    <property type="entry name" value="CYCLIN"/>
    <property type="match status" value="1"/>
</dbReference>
<dbReference type="InterPro" id="IPR036915">
    <property type="entry name" value="Cyclin-like_sf"/>
</dbReference>
<dbReference type="InterPro" id="IPR043198">
    <property type="entry name" value="Cyclin/Ssn8"/>
</dbReference>
<comment type="caution">
    <text evidence="5">The sequence shown here is derived from an EMBL/GenBank/DDBJ whole genome shotgun (WGS) entry which is preliminary data.</text>
</comment>